<dbReference type="RefSeq" id="WP_379270697.1">
    <property type="nucleotide sequence ID" value="NZ_JBHUGT010000010.1"/>
</dbReference>
<dbReference type="Proteomes" id="UP001597493">
    <property type="component" value="Unassembled WGS sequence"/>
</dbReference>
<keyword evidence="2" id="KW-1185">Reference proteome</keyword>
<comment type="caution">
    <text evidence="1">The sequence shown here is derived from an EMBL/GenBank/DDBJ whole genome shotgun (WGS) entry which is preliminary data.</text>
</comment>
<evidence type="ECO:0000313" key="1">
    <source>
        <dbReference type="EMBL" id="MFD2660027.1"/>
    </source>
</evidence>
<proteinExistence type="predicted"/>
<sequence>MRVEPETDAKAKIVYLPLDERPCNYEFPYLLAQGTDAAVVRPDLSLMGRKKKPGRTEELSEWLEKECSDAYGAIVSIDTMLYGGIVPSRLHHRSAADNEASLQTLRRLKKQNPRLKLYALHLIMRCPQYSSADEEPDYYADWGRELFRAGYIGHREELGIAAPDELRELATIRSRLPENVMDDYLGRRAVNAEANKAALELVEDGTIDFLVIPQDDAAPYGWTAKDQQKVRARIAELNVELKALMYPGADEAGCTLLARMLNEMNERQPLVYPRFSSVQGPYVTPLYEDRIFGESLKSHTMAAGGLTAHSASDADVVLLVNTPGETMMEANSQQHPFVGYQVMRNIAELAEYGHYALKRLGKPVALADVAYANGGDLQLLKLLRQKGMLFDLAGYAGWNTSSNTLGTVIAQMMIYAIYGKTSAHLDFLALRYTEDCGYCSAVRRKLADGPVKELGYDYFRIDGQRGQVAGMVKKSLERFVAEHVNGCGVEVRITDCHMPWSRMFETGLSVRAVWTESAGTEGTGASLADEDEAGG</sequence>
<name>A0ABW5QUH6_9BACL</name>
<accession>A0ABW5QUH6</accession>
<dbReference type="Pfam" id="PF13552">
    <property type="entry name" value="DUF4127"/>
    <property type="match status" value="1"/>
</dbReference>
<gene>
    <name evidence="1" type="ORF">ACFSW5_07060</name>
</gene>
<organism evidence="1 2">
    <name type="scientific">Paenibacillus thailandensis</name>
    <dbReference type="NCBI Taxonomy" id="393250"/>
    <lineage>
        <taxon>Bacteria</taxon>
        <taxon>Bacillati</taxon>
        <taxon>Bacillota</taxon>
        <taxon>Bacilli</taxon>
        <taxon>Bacillales</taxon>
        <taxon>Paenibacillaceae</taxon>
        <taxon>Paenibacillus</taxon>
    </lineage>
</organism>
<evidence type="ECO:0000313" key="2">
    <source>
        <dbReference type="Proteomes" id="UP001597493"/>
    </source>
</evidence>
<dbReference type="EMBL" id="JBHUMY010000006">
    <property type="protein sequence ID" value="MFD2660027.1"/>
    <property type="molecule type" value="Genomic_DNA"/>
</dbReference>
<dbReference type="InterPro" id="IPR025394">
    <property type="entry name" value="DUF4127"/>
</dbReference>
<reference evidence="2" key="1">
    <citation type="journal article" date="2019" name="Int. J. Syst. Evol. Microbiol.">
        <title>The Global Catalogue of Microorganisms (GCM) 10K type strain sequencing project: providing services to taxonomists for standard genome sequencing and annotation.</title>
        <authorList>
            <consortium name="The Broad Institute Genomics Platform"/>
            <consortium name="The Broad Institute Genome Sequencing Center for Infectious Disease"/>
            <person name="Wu L."/>
            <person name="Ma J."/>
        </authorList>
    </citation>
    <scope>NUCLEOTIDE SEQUENCE [LARGE SCALE GENOMIC DNA]</scope>
    <source>
        <strain evidence="2">TISTR 1827</strain>
    </source>
</reference>
<protein>
    <submittedName>
        <fullName evidence="1">DUF4127 family protein</fullName>
    </submittedName>
</protein>